<dbReference type="GO" id="GO:0008663">
    <property type="term" value="F:2',3'-cyclic-nucleotide 2'-phosphodiesterase activity"/>
    <property type="evidence" value="ECO:0007669"/>
    <property type="project" value="TreeGrafter"/>
</dbReference>
<evidence type="ECO:0000313" key="4">
    <source>
        <dbReference type="Proteomes" id="UP000332933"/>
    </source>
</evidence>
<evidence type="ECO:0000313" key="3">
    <source>
        <dbReference type="EMBL" id="VFT79946.1"/>
    </source>
</evidence>
<protein>
    <submittedName>
        <fullName evidence="3">Aste57867_2754 protein</fullName>
    </submittedName>
</protein>
<dbReference type="Pfam" id="PF00149">
    <property type="entry name" value="Metallophos"/>
    <property type="match status" value="1"/>
</dbReference>
<dbReference type="GO" id="GO:0047631">
    <property type="term" value="F:ADP-ribose diphosphatase activity"/>
    <property type="evidence" value="ECO:0007669"/>
    <property type="project" value="TreeGrafter"/>
</dbReference>
<reference evidence="3 4" key="1">
    <citation type="submission" date="2019-03" db="EMBL/GenBank/DDBJ databases">
        <authorList>
            <person name="Gaulin E."/>
            <person name="Dumas B."/>
        </authorList>
    </citation>
    <scope>NUCLEOTIDE SEQUENCE [LARGE SCALE GENOMIC DNA]</scope>
    <source>
        <strain evidence="3">CBS 568.67</strain>
    </source>
</reference>
<evidence type="ECO:0000313" key="2">
    <source>
        <dbReference type="EMBL" id="KAF0716607.1"/>
    </source>
</evidence>
<organism evidence="3 4">
    <name type="scientific">Aphanomyces stellatus</name>
    <dbReference type="NCBI Taxonomy" id="120398"/>
    <lineage>
        <taxon>Eukaryota</taxon>
        <taxon>Sar</taxon>
        <taxon>Stramenopiles</taxon>
        <taxon>Oomycota</taxon>
        <taxon>Saprolegniomycetes</taxon>
        <taxon>Saprolegniales</taxon>
        <taxon>Verrucalvaceae</taxon>
        <taxon>Aphanomyces</taxon>
    </lineage>
</organism>
<keyword evidence="4" id="KW-1185">Reference proteome</keyword>
<dbReference type="Gene3D" id="3.60.21.10">
    <property type="match status" value="1"/>
</dbReference>
<name>A0A485KAR2_9STRA</name>
<feature type="domain" description="Calcineurin-like phosphoesterase" evidence="1">
    <location>
        <begin position="83"/>
        <end position="308"/>
    </location>
</feature>
<dbReference type="OrthoDB" id="9675250at2759"/>
<accession>A0A485KAR2</accession>
<dbReference type="PANTHER" id="PTHR16509">
    <property type="match status" value="1"/>
</dbReference>
<evidence type="ECO:0000259" key="1">
    <source>
        <dbReference type="Pfam" id="PF00149"/>
    </source>
</evidence>
<proteinExistence type="predicted"/>
<dbReference type="SUPFAM" id="SSF56300">
    <property type="entry name" value="Metallo-dependent phosphatases"/>
    <property type="match status" value="1"/>
</dbReference>
<reference evidence="2" key="2">
    <citation type="submission" date="2019-06" db="EMBL/GenBank/DDBJ databases">
        <title>Genomics analysis of Aphanomyces spp. identifies a new class of oomycete effector associated with host adaptation.</title>
        <authorList>
            <person name="Gaulin E."/>
        </authorList>
    </citation>
    <scope>NUCLEOTIDE SEQUENCE</scope>
    <source>
        <strain evidence="2">CBS 578.67</strain>
    </source>
</reference>
<dbReference type="AlphaFoldDB" id="A0A485KAR2"/>
<sequence length="366" mass="40227">MQARLARLVSTLATPMAEQLKAQRRLGSFGLIADVQYANIDDGWNFRRTSQRYYRHGLQILRWATDAWLDEAKSEVDEKMMRFAVDLGDVIDGQNNLVPGASIAAIDATKVSFNSFQAHVGPVHHCVGNHELYNVTKAEYIAQLTRHTASPHAGPESLPPADTQVAYYTFTEPSMPSYEFVVLDPYGVSLIGSPEGSPEHAAAVEFLNTNNPNENKNSPLGMRDLPNHIVRATAFNGAMDEPQVEWLQGVLARAAAAAKDVVIFTHVPIHPQTCLPGGVLLWNYPQVKQLLETHASTVRAVFSGHLHSNGYACDHGIHYMVLHAALECPHSPPDATKDRAFATVDVYPTALHVRGVGQVPTRTLSW</sequence>
<dbReference type="GO" id="GO:0030145">
    <property type="term" value="F:manganese ion binding"/>
    <property type="evidence" value="ECO:0007669"/>
    <property type="project" value="TreeGrafter"/>
</dbReference>
<dbReference type="EMBL" id="VJMH01000383">
    <property type="protein sequence ID" value="KAF0716607.1"/>
    <property type="molecule type" value="Genomic_DNA"/>
</dbReference>
<dbReference type="GO" id="GO:0047734">
    <property type="term" value="F:CDP-glycerol diphosphatase activity"/>
    <property type="evidence" value="ECO:0007669"/>
    <property type="project" value="TreeGrafter"/>
</dbReference>
<dbReference type="EMBL" id="CAADRA010000383">
    <property type="protein sequence ID" value="VFT79946.1"/>
    <property type="molecule type" value="Genomic_DNA"/>
</dbReference>
<gene>
    <name evidence="3" type="primary">Aste57867_2754</name>
    <name evidence="2" type="ORF">As57867_002747</name>
    <name evidence="3" type="ORF">ASTE57867_2754</name>
</gene>
<dbReference type="InterPro" id="IPR004843">
    <property type="entry name" value="Calcineurin-like_PHP"/>
</dbReference>
<dbReference type="Proteomes" id="UP000332933">
    <property type="component" value="Unassembled WGS sequence"/>
</dbReference>
<dbReference type="PANTHER" id="PTHR16509:SF1">
    <property type="entry name" value="MANGANESE-DEPENDENT ADP-RIBOSE_CDP-ALCOHOL DIPHOSPHATASE"/>
    <property type="match status" value="1"/>
</dbReference>
<dbReference type="InterPro" id="IPR029052">
    <property type="entry name" value="Metallo-depent_PP-like"/>
</dbReference>